<dbReference type="Pfam" id="PF01030">
    <property type="entry name" value="Recep_L_domain"/>
    <property type="match status" value="4"/>
</dbReference>
<feature type="domain" description="Receptor L-domain" evidence="2">
    <location>
        <begin position="131"/>
        <end position="222"/>
    </location>
</feature>
<dbReference type="SUPFAM" id="SSF52058">
    <property type="entry name" value="L domain-like"/>
    <property type="match status" value="5"/>
</dbReference>
<accession>A0AA36M5M8</accession>
<feature type="compositionally biased region" description="Low complexity" evidence="1">
    <location>
        <begin position="653"/>
        <end position="670"/>
    </location>
</feature>
<feature type="compositionally biased region" description="Basic and acidic residues" evidence="1">
    <location>
        <begin position="677"/>
        <end position="691"/>
    </location>
</feature>
<proteinExistence type="predicted"/>
<feature type="domain" description="Receptor L-domain" evidence="2">
    <location>
        <begin position="544"/>
        <end position="635"/>
    </location>
</feature>
<keyword evidence="4" id="KW-1185">Reference proteome</keyword>
<dbReference type="PANTHER" id="PTHR21662">
    <property type="entry name" value="RECEPTOR PROTEIN-TYROSINE KINASE"/>
    <property type="match status" value="1"/>
</dbReference>
<reference evidence="3" key="1">
    <citation type="submission" date="2023-07" db="EMBL/GenBank/DDBJ databases">
        <authorList>
            <consortium name="CYATHOMIX"/>
        </authorList>
    </citation>
    <scope>NUCLEOTIDE SEQUENCE</scope>
    <source>
        <strain evidence="3">N/A</strain>
    </source>
</reference>
<dbReference type="InterPro" id="IPR036941">
    <property type="entry name" value="Rcpt_L-dom_sf"/>
</dbReference>
<feature type="domain" description="Receptor L-domain" evidence="2">
    <location>
        <begin position="266"/>
        <end position="380"/>
    </location>
</feature>
<feature type="region of interest" description="Disordered" evidence="1">
    <location>
        <begin position="644"/>
        <end position="704"/>
    </location>
</feature>
<name>A0AA36M5M8_CYLNA</name>
<dbReference type="InterPro" id="IPR000494">
    <property type="entry name" value="Rcpt_L-dom"/>
</dbReference>
<feature type="domain" description="Receptor L-domain" evidence="2">
    <location>
        <begin position="422"/>
        <end position="500"/>
    </location>
</feature>
<evidence type="ECO:0000313" key="4">
    <source>
        <dbReference type="Proteomes" id="UP001176961"/>
    </source>
</evidence>
<sequence length="747" mass="83742">MIPHLATFCPFSRFTQLLTVGLLQGEKVSRSFYVESRRPKARVADKNAHHLVECFDDFHSIRWTLSAKYTFALLVFDNPDLTEIAFKEKLRYDKSSVLIRANPKLTNVKGVKIDYGGPTDCTISTSKSVRNCKVVVGDVGMEHLSSKAFENVEEVIGTIRVEHSNVPYLNALDSLKLVGWKKPALKILYNKRLVDISSLLTMDIQSKAPAIEIRGNPNICHNIVERNKIKEWLTKKGSSVKFSDRCLKSCPGGTVTGGYLAGIEKHCNTIAGNLIVDGLKKIPDSIVKLEQVEKIDGRVFVTNNEALRKLHFLKNVVKISGAHAQSGSKGKSKLSIHSMKARDRRRLIIQGNPNLAEIQFNEQLHLGTYEAFIKLNPKLKAVYVKGASFRFDLGDARDCLASSAKNSYCRTVIGDVRYDELDSKVWKRIEKVDGRVLITNTKLRDLDSLRDLKITSYISPALTIEDNEKLVDISALLTMDIASYPPVISISNNPRICHNIAERKQLEARLRKWNARVKFVEDCLLSCPGGKVSRSYLESFDKRCNVVKGNLVISGLYKLPTNIDKLEQVEKIDGRLIVTNNRAVKDLSFLKNLREINNPELDKPGLVVKNNRNFKNKGLDSLIKVTGGEGKITAAQTTRRLVSTARKAKRKSTSLSTKETTATVTTRKVLPVIRSRQPPEKSKDSNKKGNPEPDSTDASMPILRNVKLKKNKEKMQKLAEQKGPAANEGLFWLAIHTKRSGYRSLEK</sequence>
<evidence type="ECO:0000259" key="2">
    <source>
        <dbReference type="Pfam" id="PF01030"/>
    </source>
</evidence>
<dbReference type="Gene3D" id="3.80.20.20">
    <property type="entry name" value="Receptor L-domain"/>
    <property type="match status" value="4"/>
</dbReference>
<dbReference type="EMBL" id="CATQJL010000223">
    <property type="protein sequence ID" value="CAJ0598866.1"/>
    <property type="molecule type" value="Genomic_DNA"/>
</dbReference>
<dbReference type="PANTHER" id="PTHR21662:SF59">
    <property type="entry name" value="RECEPTOR PROTEIN-TYROSINE KINASE"/>
    <property type="match status" value="1"/>
</dbReference>
<evidence type="ECO:0000313" key="3">
    <source>
        <dbReference type="EMBL" id="CAJ0598866.1"/>
    </source>
</evidence>
<comment type="caution">
    <text evidence="3">The sequence shown here is derived from an EMBL/GenBank/DDBJ whole genome shotgun (WGS) entry which is preliminary data.</text>
</comment>
<dbReference type="Proteomes" id="UP001176961">
    <property type="component" value="Unassembled WGS sequence"/>
</dbReference>
<organism evidence="3 4">
    <name type="scientific">Cylicocyclus nassatus</name>
    <name type="common">Nematode worm</name>
    <dbReference type="NCBI Taxonomy" id="53992"/>
    <lineage>
        <taxon>Eukaryota</taxon>
        <taxon>Metazoa</taxon>
        <taxon>Ecdysozoa</taxon>
        <taxon>Nematoda</taxon>
        <taxon>Chromadorea</taxon>
        <taxon>Rhabditida</taxon>
        <taxon>Rhabditina</taxon>
        <taxon>Rhabditomorpha</taxon>
        <taxon>Strongyloidea</taxon>
        <taxon>Strongylidae</taxon>
        <taxon>Cylicocyclus</taxon>
    </lineage>
</organism>
<protein>
    <recommendedName>
        <fullName evidence="2">Receptor L-domain domain-containing protein</fullName>
    </recommendedName>
</protein>
<evidence type="ECO:0000256" key="1">
    <source>
        <dbReference type="SAM" id="MobiDB-lite"/>
    </source>
</evidence>
<gene>
    <name evidence="3" type="ORF">CYNAS_LOCUS10849</name>
</gene>
<dbReference type="InterPro" id="IPR053079">
    <property type="entry name" value="SPS2_domain"/>
</dbReference>
<dbReference type="AlphaFoldDB" id="A0AA36M5M8"/>